<feature type="transmembrane region" description="Helical" evidence="1">
    <location>
        <begin position="212"/>
        <end position="229"/>
    </location>
</feature>
<keyword evidence="4" id="KW-1185">Reference proteome</keyword>
<feature type="transmembrane region" description="Helical" evidence="1">
    <location>
        <begin position="188"/>
        <end position="206"/>
    </location>
</feature>
<feature type="transmembrane region" description="Helical" evidence="1">
    <location>
        <begin position="37"/>
        <end position="58"/>
    </location>
</feature>
<evidence type="ECO:0000256" key="1">
    <source>
        <dbReference type="SAM" id="Phobius"/>
    </source>
</evidence>
<accession>A0A7W7ZDV3</accession>
<name>A0A7W7ZDV3_9BACT</name>
<keyword evidence="1" id="KW-0472">Membrane</keyword>
<feature type="transmembrane region" description="Helical" evidence="1">
    <location>
        <begin position="245"/>
        <end position="265"/>
    </location>
</feature>
<feature type="transmembrane region" description="Helical" evidence="1">
    <location>
        <begin position="79"/>
        <end position="97"/>
    </location>
</feature>
<dbReference type="GO" id="GO:0016020">
    <property type="term" value="C:membrane"/>
    <property type="evidence" value="ECO:0007669"/>
    <property type="project" value="TreeGrafter"/>
</dbReference>
<dbReference type="EMBL" id="JACHIP010000003">
    <property type="protein sequence ID" value="MBB5057997.1"/>
    <property type="molecule type" value="Genomic_DNA"/>
</dbReference>
<dbReference type="GO" id="GO:0016747">
    <property type="term" value="F:acyltransferase activity, transferring groups other than amino-acyl groups"/>
    <property type="evidence" value="ECO:0007669"/>
    <property type="project" value="InterPro"/>
</dbReference>
<reference evidence="3 4" key="1">
    <citation type="submission" date="2020-08" db="EMBL/GenBank/DDBJ databases">
        <title>Genomic Encyclopedia of Type Strains, Phase IV (KMG-V): Genome sequencing to study the core and pangenomes of soil and plant-associated prokaryotes.</title>
        <authorList>
            <person name="Whitman W."/>
        </authorList>
    </citation>
    <scope>NUCLEOTIDE SEQUENCE [LARGE SCALE GENOMIC DNA]</scope>
    <source>
        <strain evidence="3 4">M8UP14</strain>
    </source>
</reference>
<keyword evidence="1" id="KW-1133">Transmembrane helix</keyword>
<feature type="transmembrane region" description="Helical" evidence="1">
    <location>
        <begin position="303"/>
        <end position="323"/>
    </location>
</feature>
<feature type="domain" description="Acyltransferase 3" evidence="2">
    <location>
        <begin position="5"/>
        <end position="356"/>
    </location>
</feature>
<dbReference type="PANTHER" id="PTHR23028:SF53">
    <property type="entry name" value="ACYL_TRANSF_3 DOMAIN-CONTAINING PROTEIN"/>
    <property type="match status" value="1"/>
</dbReference>
<feature type="transmembrane region" description="Helical" evidence="1">
    <location>
        <begin position="12"/>
        <end position="31"/>
    </location>
</feature>
<dbReference type="Pfam" id="PF01757">
    <property type="entry name" value="Acyl_transf_3"/>
    <property type="match status" value="1"/>
</dbReference>
<dbReference type="AlphaFoldDB" id="A0A7W7ZDV3"/>
<evidence type="ECO:0000259" key="2">
    <source>
        <dbReference type="Pfam" id="PF01757"/>
    </source>
</evidence>
<evidence type="ECO:0000313" key="4">
    <source>
        <dbReference type="Proteomes" id="UP000540989"/>
    </source>
</evidence>
<feature type="transmembrane region" description="Helical" evidence="1">
    <location>
        <begin position="343"/>
        <end position="364"/>
    </location>
</feature>
<dbReference type="InterPro" id="IPR002656">
    <property type="entry name" value="Acyl_transf_3_dom"/>
</dbReference>
<sequence length="393" mass="44365">MKRIVELDGVRTIAVAGVIACHFAPFSNWFGQIPAHYGGLGVDIFFVLSGFLITTILLELKHADHPYKVFYARRFIRIMPPYILLLVIVYGIALFAHDPIEPEKFLGQILFLRSFVNIGSDLHRLVDVIQHPGLIPNPFAITFNKFVEPDYPILPITGALGPTWSLSVEEWFYVLWAPVVLLLSRTRIVAVGFAMCVAGFLLRWIISPPSMILRSSDILIAGALLALWIEHRRGLDARTQRRNDLLFGIASALSGVIYLLLVILHRELLSMTFAEFAFAGAVGWLILHAGSSNPVSWFLRLKPMVYLGSISYMLYLIHLPMYFLVRAGVTRIAGGLNQEARYWIVSITTVILSVAFSAASWKFYESPILKHKDRFTEWVIGRREKLETVDSAH</sequence>
<organism evidence="3 4">
    <name type="scientific">Granulicella aggregans</name>
    <dbReference type="NCBI Taxonomy" id="474949"/>
    <lineage>
        <taxon>Bacteria</taxon>
        <taxon>Pseudomonadati</taxon>
        <taxon>Acidobacteriota</taxon>
        <taxon>Terriglobia</taxon>
        <taxon>Terriglobales</taxon>
        <taxon>Acidobacteriaceae</taxon>
        <taxon>Granulicella</taxon>
    </lineage>
</organism>
<dbReference type="GO" id="GO:0000271">
    <property type="term" value="P:polysaccharide biosynthetic process"/>
    <property type="evidence" value="ECO:0007669"/>
    <property type="project" value="TreeGrafter"/>
</dbReference>
<comment type="caution">
    <text evidence="3">The sequence shown here is derived from an EMBL/GenBank/DDBJ whole genome shotgun (WGS) entry which is preliminary data.</text>
</comment>
<evidence type="ECO:0000313" key="3">
    <source>
        <dbReference type="EMBL" id="MBB5057997.1"/>
    </source>
</evidence>
<protein>
    <submittedName>
        <fullName evidence="3">Peptidoglycan/LPS O-acetylase OafA/YrhL</fullName>
    </submittedName>
</protein>
<dbReference type="Proteomes" id="UP000540989">
    <property type="component" value="Unassembled WGS sequence"/>
</dbReference>
<feature type="transmembrane region" description="Helical" evidence="1">
    <location>
        <begin position="271"/>
        <end position="291"/>
    </location>
</feature>
<dbReference type="RefSeq" id="WP_184217204.1">
    <property type="nucleotide sequence ID" value="NZ_JACHIP010000003.1"/>
</dbReference>
<proteinExistence type="predicted"/>
<dbReference type="PANTHER" id="PTHR23028">
    <property type="entry name" value="ACETYLTRANSFERASE"/>
    <property type="match status" value="1"/>
</dbReference>
<dbReference type="InterPro" id="IPR050879">
    <property type="entry name" value="Acyltransferase_3"/>
</dbReference>
<feature type="transmembrane region" description="Helical" evidence="1">
    <location>
        <begin position="153"/>
        <end position="176"/>
    </location>
</feature>
<gene>
    <name evidence="3" type="ORF">HDF16_002703</name>
</gene>
<keyword evidence="1" id="KW-0812">Transmembrane</keyword>